<dbReference type="OrthoDB" id="7107936at2"/>
<evidence type="ECO:0000313" key="2">
    <source>
        <dbReference type="Proteomes" id="UP000007947"/>
    </source>
</evidence>
<evidence type="ECO:0008006" key="3">
    <source>
        <dbReference type="Google" id="ProtNLM"/>
    </source>
</evidence>
<accession>F5XK47</accession>
<dbReference type="HOGENOM" id="CLU_2451289_0_0_11"/>
<keyword evidence="2" id="KW-1185">Reference proteome</keyword>
<organism evidence="1 2">
    <name type="scientific">Microlunatus phosphovorus (strain ATCC 700054 / DSM 10555 / JCM 9379 / NBRC 101784 / NCIMB 13414 / VKM Ac-1990 / NM-1)</name>
    <dbReference type="NCBI Taxonomy" id="1032480"/>
    <lineage>
        <taxon>Bacteria</taxon>
        <taxon>Bacillati</taxon>
        <taxon>Actinomycetota</taxon>
        <taxon>Actinomycetes</taxon>
        <taxon>Propionibacteriales</taxon>
        <taxon>Propionibacteriaceae</taxon>
        <taxon>Microlunatus</taxon>
    </lineage>
</organism>
<dbReference type="Proteomes" id="UP000007947">
    <property type="component" value="Chromosome"/>
</dbReference>
<dbReference type="KEGG" id="mph:MLP_05290"/>
<name>F5XK47_MICPN</name>
<dbReference type="eggNOG" id="ENOG502ZNKZ">
    <property type="taxonomic scope" value="Bacteria"/>
</dbReference>
<dbReference type="AlphaFoldDB" id="F5XK47"/>
<gene>
    <name evidence="1" type="ordered locus">MLP_05290</name>
</gene>
<sequence length="89" mass="9795">MSNVLVRDVSPDDLELIRSAAADQGASLQSYLRDTIHAQAVYLRRQAAIAQAEARLAGRSKVPESERAAVLDLVEQAHQDRAEHLGTRF</sequence>
<dbReference type="STRING" id="1032480.MLP_05290"/>
<protein>
    <recommendedName>
        <fullName evidence="3">Antitoxin</fullName>
    </recommendedName>
</protein>
<evidence type="ECO:0000313" key="1">
    <source>
        <dbReference type="EMBL" id="BAK33543.1"/>
    </source>
</evidence>
<dbReference type="EMBL" id="AP012204">
    <property type="protein sequence ID" value="BAK33543.1"/>
    <property type="molecule type" value="Genomic_DNA"/>
</dbReference>
<proteinExistence type="predicted"/>
<reference evidence="1 2" key="1">
    <citation type="submission" date="2011-05" db="EMBL/GenBank/DDBJ databases">
        <title>Whole genome sequence of Microlunatus phosphovorus NM-1.</title>
        <authorList>
            <person name="Hosoyama A."/>
            <person name="Sasaki K."/>
            <person name="Harada T."/>
            <person name="Igarashi R."/>
            <person name="Kawakoshi A."/>
            <person name="Sasagawa M."/>
            <person name="Fukada J."/>
            <person name="Nakamura S."/>
            <person name="Katano Y."/>
            <person name="Hanada S."/>
            <person name="Kamagata Y."/>
            <person name="Nakamura N."/>
            <person name="Yamazaki S."/>
            <person name="Fujita N."/>
        </authorList>
    </citation>
    <scope>NUCLEOTIDE SEQUENCE [LARGE SCALE GENOMIC DNA]</scope>
    <source>
        <strain evidence="2">ATCC 700054 / DSM 10555 / JCM 9379 / NBRC 101784 / NCIMB 13414 / VKM Ac-1990 / NM-1</strain>
    </source>
</reference>
<dbReference type="RefSeq" id="WP_013861432.1">
    <property type="nucleotide sequence ID" value="NC_015635.1"/>
</dbReference>